<protein>
    <submittedName>
        <fullName evidence="2">Dehydrogenase</fullName>
    </submittedName>
</protein>
<dbReference type="GO" id="GO:0071949">
    <property type="term" value="F:FAD binding"/>
    <property type="evidence" value="ECO:0007669"/>
    <property type="project" value="InterPro"/>
</dbReference>
<dbReference type="eggNOG" id="arCOG00570">
    <property type="taxonomic scope" value="Archaea"/>
</dbReference>
<dbReference type="PRINTS" id="PR00469">
    <property type="entry name" value="PNDRDTASEII"/>
</dbReference>
<dbReference type="NCBIfam" id="TIGR02032">
    <property type="entry name" value="GG-red-SF"/>
    <property type="match status" value="1"/>
</dbReference>
<dbReference type="KEGG" id="ttn:TTX_1079"/>
<dbReference type="HOGENOM" id="CLU_024648_5_0_2"/>
<keyword evidence="3" id="KW-1185">Reference proteome</keyword>
<proteinExistence type="predicted"/>
<gene>
    <name evidence="2" type="primary">FixC-2</name>
    <name evidence="2" type="ordered locus">TTX_1079</name>
</gene>
<dbReference type="PANTHER" id="PTHR42685:SF22">
    <property type="entry name" value="CONDITIONED MEDIUM FACTOR RECEPTOR 1"/>
    <property type="match status" value="1"/>
</dbReference>
<dbReference type="Pfam" id="PF01494">
    <property type="entry name" value="FAD_binding_3"/>
    <property type="match status" value="1"/>
</dbReference>
<organism evidence="2 3">
    <name type="scientific">Thermoproteus tenax (strain ATCC 35583 / DSM 2078 / JCM 9277 / NBRC 100435 / Kra 1)</name>
    <dbReference type="NCBI Taxonomy" id="768679"/>
    <lineage>
        <taxon>Archaea</taxon>
        <taxon>Thermoproteota</taxon>
        <taxon>Thermoprotei</taxon>
        <taxon>Thermoproteales</taxon>
        <taxon>Thermoproteaceae</taxon>
        <taxon>Thermoproteus</taxon>
    </lineage>
</organism>
<dbReference type="InterPro" id="IPR036188">
    <property type="entry name" value="FAD/NAD-bd_sf"/>
</dbReference>
<dbReference type="SUPFAM" id="SSF51905">
    <property type="entry name" value="FAD/NAD(P)-binding domain"/>
    <property type="match status" value="1"/>
</dbReference>
<dbReference type="GeneID" id="11261968"/>
<dbReference type="PaxDb" id="768679-TTX_1079"/>
<dbReference type="OrthoDB" id="46008at2157"/>
<evidence type="ECO:0000313" key="2">
    <source>
        <dbReference type="EMBL" id="CCC81723.1"/>
    </source>
</evidence>
<reference evidence="2 3" key="1">
    <citation type="journal article" date="2011" name="PLoS ONE">
        <title>The complete genome sequence of Thermoproteus tenax: a physiologically versatile member of the Crenarchaeota.</title>
        <authorList>
            <person name="Siebers B."/>
            <person name="Zaparty M."/>
            <person name="Raddatz G."/>
            <person name="Tjaden B."/>
            <person name="Albers S.V."/>
            <person name="Bell S.D."/>
            <person name="Blombach F."/>
            <person name="Kletzin A."/>
            <person name="Kyrpides N."/>
            <person name="Lanz C."/>
            <person name="Plagens A."/>
            <person name="Rampp M."/>
            <person name="Rosinus A."/>
            <person name="von Jan M."/>
            <person name="Makarova K.S."/>
            <person name="Klenk H.P."/>
            <person name="Schuster S.C."/>
            <person name="Hensel R."/>
        </authorList>
    </citation>
    <scope>NUCLEOTIDE SEQUENCE [LARGE SCALE GENOMIC DNA]</scope>
    <source>
        <strain evidence="3">ATCC 35583 / DSM 2078 / JCM 9277 / NBRC 100435 / Kra 1</strain>
    </source>
</reference>
<dbReference type="Proteomes" id="UP000002654">
    <property type="component" value="Chromosome"/>
</dbReference>
<dbReference type="AlphaFoldDB" id="G4RJH8"/>
<name>G4RJH8_THETK</name>
<dbReference type="InterPro" id="IPR002938">
    <property type="entry name" value="FAD-bd"/>
</dbReference>
<dbReference type="InterPro" id="IPR011777">
    <property type="entry name" value="Geranylgeranyl_Rdtase_fam"/>
</dbReference>
<evidence type="ECO:0000313" key="3">
    <source>
        <dbReference type="Proteomes" id="UP000002654"/>
    </source>
</evidence>
<evidence type="ECO:0000259" key="1">
    <source>
        <dbReference type="Pfam" id="PF01494"/>
    </source>
</evidence>
<dbReference type="Gene3D" id="3.50.50.60">
    <property type="entry name" value="FAD/NAD(P)-binding domain"/>
    <property type="match status" value="1"/>
</dbReference>
<dbReference type="GO" id="GO:0016628">
    <property type="term" value="F:oxidoreductase activity, acting on the CH-CH group of donors, NAD or NADP as acceptor"/>
    <property type="evidence" value="ECO:0007669"/>
    <property type="project" value="InterPro"/>
</dbReference>
<dbReference type="RefSeq" id="WP_014126978.1">
    <property type="nucleotide sequence ID" value="NC_016070.1"/>
</dbReference>
<sequence>MYDLVIVGAGPAGASAAIAARRLGLSALVVDRFKPPREKPCGGGLTPRSWKLLERLGVEYKWYGECREIRVKVADIKYVHRGEPIRVTRRPEFDKMLLEQSGADFVVDRVVKAEAGRVIGERGTYEGRVVVGADGANSAVARSLGVPPPGPRTHGIAFMSIAQGDLGDTCIIDFDFAYETTGAPGYAWAFTVGERGVDVGIGIGWSPWRDLRGPLLKWAEQLGLKPGGVLGHPLSLGSVESLGRENVLLAGEAAGLVDASTGEGIYYAVASGALAAFAAYIAVKVRGRPREALSIYSELVKPYVDEVRRSRLIGRFLSKFGYNKTVARALGRRLVELYTKVTSGEATYGLIPIKPKG</sequence>
<accession>G4RJH8</accession>
<dbReference type="STRING" id="768679.TTX_1079"/>
<dbReference type="EMBL" id="FN869859">
    <property type="protein sequence ID" value="CCC81723.1"/>
    <property type="molecule type" value="Genomic_DNA"/>
</dbReference>
<dbReference type="PANTHER" id="PTHR42685">
    <property type="entry name" value="GERANYLGERANYL DIPHOSPHATE REDUCTASE"/>
    <property type="match status" value="1"/>
</dbReference>
<feature type="domain" description="FAD-binding" evidence="1">
    <location>
        <begin position="2"/>
        <end position="154"/>
    </location>
</feature>
<dbReference type="PATRIC" id="fig|768679.9.peg.1088"/>
<dbReference type="InterPro" id="IPR050407">
    <property type="entry name" value="Geranylgeranyl_reductase"/>
</dbReference>